<keyword evidence="2" id="KW-0812">Transmembrane</keyword>
<evidence type="ECO:0000313" key="3">
    <source>
        <dbReference type="EMBL" id="GMH17945.1"/>
    </source>
</evidence>
<organism evidence="3 4">
    <name type="scientific">Nepenthes gracilis</name>
    <name type="common">Slender pitcher plant</name>
    <dbReference type="NCBI Taxonomy" id="150966"/>
    <lineage>
        <taxon>Eukaryota</taxon>
        <taxon>Viridiplantae</taxon>
        <taxon>Streptophyta</taxon>
        <taxon>Embryophyta</taxon>
        <taxon>Tracheophyta</taxon>
        <taxon>Spermatophyta</taxon>
        <taxon>Magnoliopsida</taxon>
        <taxon>eudicotyledons</taxon>
        <taxon>Gunneridae</taxon>
        <taxon>Pentapetalae</taxon>
        <taxon>Caryophyllales</taxon>
        <taxon>Nepenthaceae</taxon>
        <taxon>Nepenthes</taxon>
    </lineage>
</organism>
<sequence length="102" mass="11196">MEGGPSVDDGAGHSISHPVTAQKKTNKLTNNEEEGEGQLTTPSFSHTTLLLPVSFCCVMSAFVLLFAWKRRIPKSPLVAAQLSLAIFRFELYSSLRQEFVAI</sequence>
<reference evidence="3" key="1">
    <citation type="submission" date="2023-05" db="EMBL/GenBank/DDBJ databases">
        <title>Nepenthes gracilis genome sequencing.</title>
        <authorList>
            <person name="Fukushima K."/>
        </authorList>
    </citation>
    <scope>NUCLEOTIDE SEQUENCE</scope>
    <source>
        <strain evidence="3">SING2019-196</strain>
    </source>
</reference>
<feature type="transmembrane region" description="Helical" evidence="2">
    <location>
        <begin position="49"/>
        <end position="68"/>
    </location>
</feature>
<gene>
    <name evidence="3" type="ORF">Nepgr_019786</name>
</gene>
<feature type="compositionally biased region" description="Polar residues" evidence="1">
    <location>
        <begin position="17"/>
        <end position="29"/>
    </location>
</feature>
<feature type="region of interest" description="Disordered" evidence="1">
    <location>
        <begin position="1"/>
        <end position="42"/>
    </location>
</feature>
<keyword evidence="2" id="KW-1133">Transmembrane helix</keyword>
<dbReference type="EMBL" id="BSYO01000018">
    <property type="protein sequence ID" value="GMH17945.1"/>
    <property type="molecule type" value="Genomic_DNA"/>
</dbReference>
<dbReference type="AlphaFoldDB" id="A0AAD3SU99"/>
<evidence type="ECO:0000256" key="2">
    <source>
        <dbReference type="SAM" id="Phobius"/>
    </source>
</evidence>
<keyword evidence="4" id="KW-1185">Reference proteome</keyword>
<keyword evidence="2" id="KW-0472">Membrane</keyword>
<dbReference type="Proteomes" id="UP001279734">
    <property type="component" value="Unassembled WGS sequence"/>
</dbReference>
<name>A0AAD3SU99_NEPGR</name>
<protein>
    <submittedName>
        <fullName evidence="3">Uncharacterized protein</fullName>
    </submittedName>
</protein>
<comment type="caution">
    <text evidence="3">The sequence shown here is derived from an EMBL/GenBank/DDBJ whole genome shotgun (WGS) entry which is preliminary data.</text>
</comment>
<accession>A0AAD3SU99</accession>
<proteinExistence type="predicted"/>
<evidence type="ECO:0000313" key="4">
    <source>
        <dbReference type="Proteomes" id="UP001279734"/>
    </source>
</evidence>
<evidence type="ECO:0000256" key="1">
    <source>
        <dbReference type="SAM" id="MobiDB-lite"/>
    </source>
</evidence>